<evidence type="ECO:0000256" key="2">
    <source>
        <dbReference type="ARBA" id="ARBA00004496"/>
    </source>
</evidence>
<dbReference type="GO" id="GO:0005524">
    <property type="term" value="F:ATP binding"/>
    <property type="evidence" value="ECO:0007669"/>
    <property type="project" value="UniProtKB-UniRule"/>
</dbReference>
<evidence type="ECO:0000256" key="4">
    <source>
        <dbReference type="ARBA" id="ARBA00011738"/>
    </source>
</evidence>
<feature type="binding site" evidence="16">
    <location>
        <position position="175"/>
    </location>
    <ligand>
        <name>Zn(2+)</name>
        <dbReference type="ChEBI" id="CHEBI:29105"/>
    </ligand>
</feature>
<feature type="binding site" evidence="16">
    <location>
        <position position="159"/>
    </location>
    <ligand>
        <name>Zn(2+)</name>
        <dbReference type="ChEBI" id="CHEBI:29105"/>
    </ligand>
</feature>
<protein>
    <recommendedName>
        <fullName evidence="16">Methionine--tRNA ligase</fullName>
        <ecNumber evidence="16">6.1.1.10</ecNumber>
    </recommendedName>
    <alternativeName>
        <fullName evidence="16">Methionyl-tRNA synthetase</fullName>
        <shortName evidence="16">MetRS</shortName>
    </alternativeName>
</protein>
<organism evidence="18 19">
    <name type="scientific">Rugamonas rivuli</name>
    <dbReference type="NCBI Taxonomy" id="2743358"/>
    <lineage>
        <taxon>Bacteria</taxon>
        <taxon>Pseudomonadati</taxon>
        <taxon>Pseudomonadota</taxon>
        <taxon>Betaproteobacteria</taxon>
        <taxon>Burkholderiales</taxon>
        <taxon>Oxalobacteraceae</taxon>
        <taxon>Telluria group</taxon>
        <taxon>Rugamonas</taxon>
    </lineage>
</organism>
<dbReference type="NCBIfam" id="NF001100">
    <property type="entry name" value="PRK00133.1"/>
    <property type="match status" value="1"/>
</dbReference>
<reference evidence="18 19" key="1">
    <citation type="submission" date="2019-10" db="EMBL/GenBank/DDBJ databases">
        <title>Two novel species isolated from a subtropical stream in China.</title>
        <authorList>
            <person name="Lu H."/>
        </authorList>
    </citation>
    <scope>NUCLEOTIDE SEQUENCE [LARGE SCALE GENOMIC DNA]</scope>
    <source>
        <strain evidence="18 19">FT103W</strain>
    </source>
</reference>
<dbReference type="InterPro" id="IPR009080">
    <property type="entry name" value="tRNAsynth_Ia_anticodon-bd"/>
</dbReference>
<keyword evidence="9 16" id="KW-0547">Nucleotide-binding</keyword>
<dbReference type="InterPro" id="IPR014729">
    <property type="entry name" value="Rossmann-like_a/b/a_fold"/>
</dbReference>
<feature type="binding site" evidence="16">
    <location>
        <position position="162"/>
    </location>
    <ligand>
        <name>Zn(2+)</name>
        <dbReference type="ChEBI" id="CHEBI:29105"/>
    </ligand>
</feature>
<dbReference type="Gene3D" id="1.10.730.10">
    <property type="entry name" value="Isoleucyl-tRNA Synthetase, Domain 1"/>
    <property type="match status" value="1"/>
</dbReference>
<dbReference type="PROSITE" id="PS00178">
    <property type="entry name" value="AA_TRNA_LIGASE_I"/>
    <property type="match status" value="1"/>
</dbReference>
<dbReference type="SUPFAM" id="SSF47323">
    <property type="entry name" value="Anticodon-binding domain of a subclass of class I aminoacyl-tRNA synthetases"/>
    <property type="match status" value="1"/>
</dbReference>
<keyword evidence="8 16" id="KW-0479">Metal-binding</keyword>
<dbReference type="InterPro" id="IPR014758">
    <property type="entry name" value="Met-tRNA_synth"/>
</dbReference>
<evidence type="ECO:0000256" key="6">
    <source>
        <dbReference type="ARBA" id="ARBA00022555"/>
    </source>
</evidence>
<dbReference type="InterPro" id="IPR029038">
    <property type="entry name" value="MetRS_Zn"/>
</dbReference>
<dbReference type="InterPro" id="IPR002547">
    <property type="entry name" value="tRNA-bd_dom"/>
</dbReference>
<dbReference type="HAMAP" id="MF_00098">
    <property type="entry name" value="Met_tRNA_synth_type1"/>
    <property type="match status" value="1"/>
</dbReference>
<dbReference type="EMBL" id="WHUF01000002">
    <property type="protein sequence ID" value="MQA19601.1"/>
    <property type="molecule type" value="Genomic_DNA"/>
</dbReference>
<evidence type="ECO:0000256" key="1">
    <source>
        <dbReference type="ARBA" id="ARBA00003314"/>
    </source>
</evidence>
<dbReference type="Gene3D" id="2.40.50.140">
    <property type="entry name" value="Nucleic acid-binding proteins"/>
    <property type="match status" value="1"/>
</dbReference>
<keyword evidence="10 16" id="KW-0862">Zinc</keyword>
<comment type="subcellular location">
    <subcellularLocation>
        <location evidence="2 16">Cytoplasm</location>
    </subcellularLocation>
</comment>
<evidence type="ECO:0000256" key="3">
    <source>
        <dbReference type="ARBA" id="ARBA00008258"/>
    </source>
</evidence>
<feature type="short sequence motif" description="'KMSKS' region" evidence="16">
    <location>
        <begin position="351"/>
        <end position="355"/>
    </location>
</feature>
<evidence type="ECO:0000256" key="5">
    <source>
        <dbReference type="ARBA" id="ARBA00022490"/>
    </source>
</evidence>
<evidence type="ECO:0000259" key="17">
    <source>
        <dbReference type="PROSITE" id="PS50886"/>
    </source>
</evidence>
<dbReference type="CDD" id="cd02800">
    <property type="entry name" value="tRNA_bind_EcMetRS_like"/>
    <property type="match status" value="1"/>
</dbReference>
<dbReference type="InterPro" id="IPR033911">
    <property type="entry name" value="MetRS_core"/>
</dbReference>
<evidence type="ECO:0000256" key="12">
    <source>
        <dbReference type="ARBA" id="ARBA00022884"/>
    </source>
</evidence>
<evidence type="ECO:0000256" key="13">
    <source>
        <dbReference type="ARBA" id="ARBA00022917"/>
    </source>
</evidence>
<keyword evidence="14 16" id="KW-0030">Aminoacyl-tRNA synthetase</keyword>
<dbReference type="GO" id="GO:0005829">
    <property type="term" value="C:cytosol"/>
    <property type="evidence" value="ECO:0007669"/>
    <property type="project" value="TreeGrafter"/>
</dbReference>
<dbReference type="Pfam" id="PF01588">
    <property type="entry name" value="tRNA_bind"/>
    <property type="match status" value="1"/>
</dbReference>
<dbReference type="EC" id="6.1.1.10" evidence="16"/>
<dbReference type="InterPro" id="IPR041872">
    <property type="entry name" value="Anticodon_Met"/>
</dbReference>
<evidence type="ECO:0000256" key="10">
    <source>
        <dbReference type="ARBA" id="ARBA00022833"/>
    </source>
</evidence>
<dbReference type="GO" id="GO:0004825">
    <property type="term" value="F:methionine-tRNA ligase activity"/>
    <property type="evidence" value="ECO:0007669"/>
    <property type="project" value="UniProtKB-UniRule"/>
</dbReference>
<dbReference type="InterPro" id="IPR015413">
    <property type="entry name" value="Methionyl/Leucyl_tRNA_Synth"/>
</dbReference>
<dbReference type="CDD" id="cd07957">
    <property type="entry name" value="Anticodon_Ia_Met"/>
    <property type="match status" value="1"/>
</dbReference>
<dbReference type="PRINTS" id="PR01041">
    <property type="entry name" value="TRNASYNTHMET"/>
</dbReference>
<keyword evidence="6 16" id="KW-0820">tRNA-binding</keyword>
<comment type="function">
    <text evidence="1 16">Is required not only for elongation of protein synthesis but also for the initiation of all mRNA translation through initiator tRNA(fMet) aminoacylation.</text>
</comment>
<evidence type="ECO:0000313" key="19">
    <source>
        <dbReference type="Proteomes" id="UP000444318"/>
    </source>
</evidence>
<dbReference type="GO" id="GO:0000049">
    <property type="term" value="F:tRNA binding"/>
    <property type="evidence" value="ECO:0007669"/>
    <property type="project" value="UniProtKB-UniRule"/>
</dbReference>
<dbReference type="FunFam" id="2.40.50.140:FF:000042">
    <property type="entry name" value="Methionine--tRNA ligase"/>
    <property type="match status" value="1"/>
</dbReference>
<dbReference type="InterPro" id="IPR004495">
    <property type="entry name" value="Met-tRNA-synth_bsu_C"/>
</dbReference>
<evidence type="ECO:0000256" key="11">
    <source>
        <dbReference type="ARBA" id="ARBA00022840"/>
    </source>
</evidence>
<accession>A0A843SBM0</accession>
<feature type="binding site" evidence="16">
    <location>
        <position position="172"/>
    </location>
    <ligand>
        <name>Zn(2+)</name>
        <dbReference type="ChEBI" id="CHEBI:29105"/>
    </ligand>
</feature>
<dbReference type="SUPFAM" id="SSF52374">
    <property type="entry name" value="Nucleotidylyl transferase"/>
    <property type="match status" value="1"/>
</dbReference>
<dbReference type="InterPro" id="IPR001412">
    <property type="entry name" value="aa-tRNA-synth_I_CS"/>
</dbReference>
<evidence type="ECO:0000256" key="7">
    <source>
        <dbReference type="ARBA" id="ARBA00022598"/>
    </source>
</evidence>
<dbReference type="NCBIfam" id="TIGR00399">
    <property type="entry name" value="metG_C_term"/>
    <property type="match status" value="1"/>
</dbReference>
<evidence type="ECO:0000256" key="15">
    <source>
        <dbReference type="ARBA" id="ARBA00047364"/>
    </source>
</evidence>
<feature type="binding site" evidence="16">
    <location>
        <position position="354"/>
    </location>
    <ligand>
        <name>ATP</name>
        <dbReference type="ChEBI" id="CHEBI:30616"/>
    </ligand>
</feature>
<comment type="catalytic activity">
    <reaction evidence="15 16">
        <text>tRNA(Met) + L-methionine + ATP = L-methionyl-tRNA(Met) + AMP + diphosphate</text>
        <dbReference type="Rhea" id="RHEA:13481"/>
        <dbReference type="Rhea" id="RHEA-COMP:9667"/>
        <dbReference type="Rhea" id="RHEA-COMP:9698"/>
        <dbReference type="ChEBI" id="CHEBI:30616"/>
        <dbReference type="ChEBI" id="CHEBI:33019"/>
        <dbReference type="ChEBI" id="CHEBI:57844"/>
        <dbReference type="ChEBI" id="CHEBI:78442"/>
        <dbReference type="ChEBI" id="CHEBI:78530"/>
        <dbReference type="ChEBI" id="CHEBI:456215"/>
        <dbReference type="EC" id="6.1.1.10"/>
    </reaction>
</comment>
<evidence type="ECO:0000313" key="18">
    <source>
        <dbReference type="EMBL" id="MQA19601.1"/>
    </source>
</evidence>
<dbReference type="SUPFAM" id="SSF50249">
    <property type="entry name" value="Nucleic acid-binding proteins"/>
    <property type="match status" value="1"/>
</dbReference>
<dbReference type="PANTHER" id="PTHR45765">
    <property type="entry name" value="METHIONINE--TRNA LIGASE"/>
    <property type="match status" value="1"/>
</dbReference>
<dbReference type="NCBIfam" id="TIGR00398">
    <property type="entry name" value="metG"/>
    <property type="match status" value="1"/>
</dbReference>
<dbReference type="Gene3D" id="3.40.50.620">
    <property type="entry name" value="HUPs"/>
    <property type="match status" value="1"/>
</dbReference>
<dbReference type="GO" id="GO:0046872">
    <property type="term" value="F:metal ion binding"/>
    <property type="evidence" value="ECO:0007669"/>
    <property type="project" value="UniProtKB-KW"/>
</dbReference>
<dbReference type="InterPro" id="IPR023458">
    <property type="entry name" value="Met-tRNA_ligase_1"/>
</dbReference>
<sequence>MLFFHPQSASTMTRKLFVTTALPYANAAFHIGHMMEYIQADIWVRFQRMQRDGDAQRVVHFVGADDTHGTPIMIAAEKEGITPQEFVAKIAAGRAQYLDGFHIAFDNWYSTDSPENVELSQGIYRKLRDNGLIQTKIVPRFYDPVKGMFLADRNIKGECPTCHAKDQYGDNCEVCGAAYQPTELINPFSVFTNATPILKDSEQYFFKLSDPRCYQFLKDWLNTPGRLQPEMVNKVSEWLGEAGEKLADWDISRDAPYFGIPIPDAPGKFFYVWLDAPVGYLASLKNYCEKKGIDYEALLKDPGTEQIHFIGKDIVSFHLLFWPAMLNFADHPVIDKLKVNVHGHLTVNNEKMSKSRGTGISPLRYLNLGMNPEWLRYYIAFKLNSKVEDLDFTGDDFVARVNSDLIGKYVNIASRCAGFIAKKFDGKLASSLSDGAQGWIKRALITADGIERQASIAANFEAREFGKALREIMEIADITNQYVDENKPWILAKDEAKLAELHDVCTAALILFRQLTILLSPVLPGVAANVSKFLNDEQLVWADTDVASGVVSSAMLGRTIGAYAHLMTRVDAKMIEDLFDAPAQQGASAGTPAAAAPAAAAKPAKQAAAAVPAAPALPMPEGVEELAPQISIDDFVKIDLRVAKIVNCEHVDGSDKLLRLTLDVGEGRLRNVFSGIKSMYQPEELVGKLTVMVANLAPRKMKFGVSEGMVLAGSAKDEKANPGIYILNPWPGAEPGMRIR</sequence>
<comment type="cofactor">
    <cofactor evidence="16">
        <name>Zn(2+)</name>
        <dbReference type="ChEBI" id="CHEBI:29105"/>
    </cofactor>
    <text evidence="16">Binds 1 zinc ion per subunit.</text>
</comment>
<dbReference type="Gene3D" id="2.20.28.20">
    <property type="entry name" value="Methionyl-tRNA synthetase, Zn-domain"/>
    <property type="match status" value="1"/>
</dbReference>
<keyword evidence="12 16" id="KW-0694">RNA-binding</keyword>
<comment type="similarity">
    <text evidence="3 16">Belongs to the class-I aminoacyl-tRNA synthetase family. MetG type 1 subfamily.</text>
</comment>
<dbReference type="Pfam" id="PF19303">
    <property type="entry name" value="Anticodon_3"/>
    <property type="match status" value="1"/>
</dbReference>
<dbReference type="FunFam" id="2.20.28.20:FF:000001">
    <property type="entry name" value="Methionine--tRNA ligase"/>
    <property type="match status" value="1"/>
</dbReference>
<evidence type="ECO:0000256" key="8">
    <source>
        <dbReference type="ARBA" id="ARBA00022723"/>
    </source>
</evidence>
<gene>
    <name evidence="16 18" type="primary">metG</name>
    <name evidence="18" type="ORF">GEV01_08735</name>
</gene>
<dbReference type="Proteomes" id="UP000444318">
    <property type="component" value="Unassembled WGS sequence"/>
</dbReference>
<keyword evidence="19" id="KW-1185">Reference proteome</keyword>
<feature type="domain" description="TRNA-binding" evidence="17">
    <location>
        <begin position="634"/>
        <end position="740"/>
    </location>
</feature>
<feature type="short sequence motif" description="'HIGH' region" evidence="16">
    <location>
        <begin position="23"/>
        <end position="33"/>
    </location>
</feature>
<keyword evidence="11 16" id="KW-0067">ATP-binding</keyword>
<dbReference type="InterPro" id="IPR012340">
    <property type="entry name" value="NA-bd_OB-fold"/>
</dbReference>
<dbReference type="GO" id="GO:0006431">
    <property type="term" value="P:methionyl-tRNA aminoacylation"/>
    <property type="evidence" value="ECO:0007669"/>
    <property type="project" value="UniProtKB-UniRule"/>
</dbReference>
<keyword evidence="5 16" id="KW-0963">Cytoplasm</keyword>
<evidence type="ECO:0000256" key="14">
    <source>
        <dbReference type="ARBA" id="ARBA00023146"/>
    </source>
</evidence>
<dbReference type="PANTHER" id="PTHR45765:SF1">
    <property type="entry name" value="METHIONINE--TRNA LIGASE, CYTOPLASMIC"/>
    <property type="match status" value="1"/>
</dbReference>
<dbReference type="SUPFAM" id="SSF57770">
    <property type="entry name" value="Methionyl-tRNA synthetase (MetRS), Zn-domain"/>
    <property type="match status" value="1"/>
</dbReference>
<comment type="caution">
    <text evidence="18">The sequence shown here is derived from an EMBL/GenBank/DDBJ whole genome shotgun (WGS) entry which is preliminary data.</text>
</comment>
<dbReference type="AlphaFoldDB" id="A0A843SBM0"/>
<name>A0A843SBM0_9BURK</name>
<evidence type="ECO:0000256" key="9">
    <source>
        <dbReference type="ARBA" id="ARBA00022741"/>
    </source>
</evidence>
<comment type="subunit">
    <text evidence="4 16">Homodimer.</text>
</comment>
<dbReference type="PROSITE" id="PS50886">
    <property type="entry name" value="TRBD"/>
    <property type="match status" value="1"/>
</dbReference>
<evidence type="ECO:0000256" key="16">
    <source>
        <dbReference type="HAMAP-Rule" id="MF_00098"/>
    </source>
</evidence>
<keyword evidence="13 16" id="KW-0648">Protein biosynthesis</keyword>
<keyword evidence="7 16" id="KW-0436">Ligase</keyword>
<dbReference type="Pfam" id="PF09334">
    <property type="entry name" value="tRNA-synt_1g"/>
    <property type="match status" value="1"/>
</dbReference>
<proteinExistence type="inferred from homology"/>